<evidence type="ECO:0000313" key="2">
    <source>
        <dbReference type="Proteomes" id="UP000026960"/>
    </source>
</evidence>
<proteinExistence type="predicted"/>
<reference evidence="1" key="2">
    <citation type="submission" date="2015-03" db="UniProtKB">
        <authorList>
            <consortium name="EnsemblPlants"/>
        </authorList>
    </citation>
    <scope>IDENTIFICATION</scope>
</reference>
<protein>
    <submittedName>
        <fullName evidence="1">Uncharacterized protein</fullName>
    </submittedName>
</protein>
<organism evidence="1">
    <name type="scientific">Oryza barthii</name>
    <dbReference type="NCBI Taxonomy" id="65489"/>
    <lineage>
        <taxon>Eukaryota</taxon>
        <taxon>Viridiplantae</taxon>
        <taxon>Streptophyta</taxon>
        <taxon>Embryophyta</taxon>
        <taxon>Tracheophyta</taxon>
        <taxon>Spermatophyta</taxon>
        <taxon>Magnoliopsida</taxon>
        <taxon>Liliopsida</taxon>
        <taxon>Poales</taxon>
        <taxon>Poaceae</taxon>
        <taxon>BOP clade</taxon>
        <taxon>Oryzoideae</taxon>
        <taxon>Oryzeae</taxon>
        <taxon>Oryzinae</taxon>
        <taxon>Oryza</taxon>
    </lineage>
</organism>
<keyword evidence="2" id="KW-1185">Reference proteome</keyword>
<dbReference type="PaxDb" id="65489-OBART12G19150.1"/>
<dbReference type="Proteomes" id="UP000026960">
    <property type="component" value="Chromosome 12"/>
</dbReference>
<reference evidence="1" key="1">
    <citation type="journal article" date="2009" name="Rice">
        <title>De Novo Next Generation Sequencing of Plant Genomes.</title>
        <authorList>
            <person name="Rounsley S."/>
            <person name="Marri P.R."/>
            <person name="Yu Y."/>
            <person name="He R."/>
            <person name="Sisneros N."/>
            <person name="Goicoechea J.L."/>
            <person name="Lee S.J."/>
            <person name="Angelova A."/>
            <person name="Kudrna D."/>
            <person name="Luo M."/>
            <person name="Affourtit J."/>
            <person name="Desany B."/>
            <person name="Knight J."/>
            <person name="Niazi F."/>
            <person name="Egholm M."/>
            <person name="Wing R.A."/>
        </authorList>
    </citation>
    <scope>NUCLEOTIDE SEQUENCE [LARGE SCALE GENOMIC DNA]</scope>
    <source>
        <strain evidence="1">cv. IRGC 105608</strain>
    </source>
</reference>
<dbReference type="HOGENOM" id="CLU_162270_0_0_1"/>
<dbReference type="AlphaFoldDB" id="A0A0D3HWV5"/>
<sequence length="93" mass="9968">MTDRSHRLPRGSGPHVTVGLRVGGWLTLLTLTLLEGNTLLSGQVVTRKLGFLMSLLNCPTSYNSIYGYAKADAASHSVPVLILCLGAKVFPPF</sequence>
<accession>A0A0D3HWV5</accession>
<evidence type="ECO:0000313" key="1">
    <source>
        <dbReference type="EnsemblPlants" id="OBART12G19150.1"/>
    </source>
</evidence>
<dbReference type="Gramene" id="OBART12G19150.1">
    <property type="protein sequence ID" value="OBART12G19150.1"/>
    <property type="gene ID" value="OBART12G19150"/>
</dbReference>
<dbReference type="EnsemblPlants" id="OBART12G19150.1">
    <property type="protein sequence ID" value="OBART12G19150.1"/>
    <property type="gene ID" value="OBART12G19150"/>
</dbReference>
<name>A0A0D3HWV5_9ORYZ</name>